<reference evidence="4" key="3">
    <citation type="submission" date="2016-06" db="UniProtKB">
        <authorList>
            <consortium name="WormBaseParasite"/>
        </authorList>
    </citation>
    <scope>IDENTIFICATION</scope>
</reference>
<proteinExistence type="predicted"/>
<name>A0A183BN84_GLOPA</name>
<evidence type="ECO:0000313" key="3">
    <source>
        <dbReference type="Proteomes" id="UP000050741"/>
    </source>
</evidence>
<evidence type="ECO:0000313" key="4">
    <source>
        <dbReference type="WBParaSite" id="GPLIN_000207000"/>
    </source>
</evidence>
<feature type="domain" description="Transcription initiation factor TFIID subunit 12" evidence="2">
    <location>
        <begin position="28"/>
        <end position="88"/>
    </location>
</feature>
<dbReference type="SUPFAM" id="SSF47113">
    <property type="entry name" value="Histone-fold"/>
    <property type="match status" value="1"/>
</dbReference>
<accession>A0A183BN84</accession>
<protein>
    <recommendedName>
        <fullName evidence="1">Transcription initiation factor TFIID subunit 12</fullName>
    </recommendedName>
</protein>
<keyword evidence="3" id="KW-1185">Reference proteome</keyword>
<evidence type="ECO:0000256" key="1">
    <source>
        <dbReference type="ARBA" id="ARBA00017484"/>
    </source>
</evidence>
<organism evidence="3 4">
    <name type="scientific">Globodera pallida</name>
    <name type="common">Potato cyst nematode worm</name>
    <name type="synonym">Heterodera pallida</name>
    <dbReference type="NCBI Taxonomy" id="36090"/>
    <lineage>
        <taxon>Eukaryota</taxon>
        <taxon>Metazoa</taxon>
        <taxon>Ecdysozoa</taxon>
        <taxon>Nematoda</taxon>
        <taxon>Chromadorea</taxon>
        <taxon>Rhabditida</taxon>
        <taxon>Tylenchina</taxon>
        <taxon>Tylenchomorpha</taxon>
        <taxon>Tylenchoidea</taxon>
        <taxon>Heteroderidae</taxon>
        <taxon>Heteroderinae</taxon>
        <taxon>Globodera</taxon>
    </lineage>
</organism>
<dbReference type="Proteomes" id="UP000050741">
    <property type="component" value="Unassembled WGS sequence"/>
</dbReference>
<evidence type="ECO:0000259" key="2">
    <source>
        <dbReference type="Pfam" id="PF03847"/>
    </source>
</evidence>
<dbReference type="GO" id="GO:0046982">
    <property type="term" value="F:protein heterodimerization activity"/>
    <property type="evidence" value="ECO:0007669"/>
    <property type="project" value="InterPro"/>
</dbReference>
<reference evidence="3" key="2">
    <citation type="submission" date="2014-05" db="EMBL/GenBank/DDBJ databases">
        <title>The genome and life-stage specific transcriptomes of Globodera pallida elucidate key aspects of plant parasitism by a cyst nematode.</title>
        <authorList>
            <person name="Cotton J.A."/>
            <person name="Lilley C.J."/>
            <person name="Jones L.M."/>
            <person name="Kikuchi T."/>
            <person name="Reid A.J."/>
            <person name="Thorpe P."/>
            <person name="Tsai I.J."/>
            <person name="Beasley H."/>
            <person name="Blok V."/>
            <person name="Cock P.J.A."/>
            <person name="Van den Akker S.E."/>
            <person name="Holroyd N."/>
            <person name="Hunt M."/>
            <person name="Mantelin S."/>
            <person name="Naghra H."/>
            <person name="Pain A."/>
            <person name="Palomares-Rius J.E."/>
            <person name="Zarowiecki M."/>
            <person name="Berriman M."/>
            <person name="Jones J.T."/>
            <person name="Urwin P.E."/>
        </authorList>
    </citation>
    <scope>NUCLEOTIDE SEQUENCE [LARGE SCALE GENOMIC DNA]</scope>
    <source>
        <strain evidence="3">Lindley</strain>
    </source>
</reference>
<dbReference type="AlphaFoldDB" id="A0A183BN84"/>
<dbReference type="GO" id="GO:0006352">
    <property type="term" value="P:DNA-templated transcription initiation"/>
    <property type="evidence" value="ECO:0007669"/>
    <property type="project" value="InterPro"/>
</dbReference>
<dbReference type="InterPro" id="IPR009072">
    <property type="entry name" value="Histone-fold"/>
</dbReference>
<dbReference type="GO" id="GO:0005669">
    <property type="term" value="C:transcription factor TFIID complex"/>
    <property type="evidence" value="ECO:0007669"/>
    <property type="project" value="InterPro"/>
</dbReference>
<reference evidence="3" key="1">
    <citation type="submission" date="2013-12" db="EMBL/GenBank/DDBJ databases">
        <authorList>
            <person name="Aslett M."/>
        </authorList>
    </citation>
    <scope>NUCLEOTIDE SEQUENCE [LARGE SCALE GENOMIC DNA]</scope>
    <source>
        <strain evidence="3">Lindley</strain>
    </source>
</reference>
<dbReference type="Gene3D" id="1.10.20.10">
    <property type="entry name" value="Histone, subunit A"/>
    <property type="match status" value="1"/>
</dbReference>
<dbReference type="WBParaSite" id="GPLIN_000207000">
    <property type="protein sequence ID" value="GPLIN_000207000"/>
    <property type="gene ID" value="GPLIN_000207000"/>
</dbReference>
<dbReference type="InterPro" id="IPR003228">
    <property type="entry name" value="TFIID_TAF12_dom"/>
</dbReference>
<sequence>MEEERAIFGSMASDFDADTEVFGETLVDSILAQLEPNVRLDDQVKKMVAEYAEEYVDKVLSMVCQLAKHRGSKAVTRADICYVLKHYFRD</sequence>
<dbReference type="Pfam" id="PF03847">
    <property type="entry name" value="TFIID_20kDa"/>
    <property type="match status" value="1"/>
</dbReference>